<accession>A0AAJ6AH15</accession>
<dbReference type="RefSeq" id="WP_279674364.1">
    <property type="nucleotide sequence ID" value="NZ_CP122566.1"/>
</dbReference>
<keyword evidence="2" id="KW-1185">Reference proteome</keyword>
<evidence type="ECO:0000313" key="2">
    <source>
        <dbReference type="Proteomes" id="UP001224674"/>
    </source>
</evidence>
<dbReference type="EMBL" id="CP122566">
    <property type="protein sequence ID" value="WGH92119.1"/>
    <property type="molecule type" value="Genomic_DNA"/>
</dbReference>
<proteinExistence type="predicted"/>
<name>A0AAJ6AH15_9MICC</name>
<sequence length="124" mass="14360">MTDNAKEEFEQFIHMYNLSWYARYHIEKLVDRYYHIIGDYSTGIITTTLGPKEQASFALKLGAYPNTEKIPDEVVNSSTGKTQELASMLAWTNDHVDEFIEELFSNVLKINQKLYEHRHGANNA</sequence>
<gene>
    <name evidence="1" type="ORF">QDX21_07185</name>
</gene>
<evidence type="ECO:0000313" key="1">
    <source>
        <dbReference type="EMBL" id="WGH92119.1"/>
    </source>
</evidence>
<dbReference type="AlphaFoldDB" id="A0AAJ6AH15"/>
<reference evidence="1 2" key="1">
    <citation type="submission" date="2023-03" db="EMBL/GenBank/DDBJ databases">
        <title>Complete genome sequences of several Auritidibacter ignavus strains isolated from ear infections.</title>
        <authorList>
            <person name="Baehr T."/>
            <person name="Baumhoegger A.M."/>
        </authorList>
    </citation>
    <scope>NUCLEOTIDE SEQUENCE [LARGE SCALE GENOMIC DNA]</scope>
    <source>
        <strain evidence="1 2">BABAE-6</strain>
    </source>
</reference>
<protein>
    <submittedName>
        <fullName evidence="1">Uncharacterized protein</fullName>
    </submittedName>
</protein>
<dbReference type="Proteomes" id="UP001224674">
    <property type="component" value="Chromosome"/>
</dbReference>
<organism evidence="1 2">
    <name type="scientific">Auritidibacter ignavus</name>
    <dbReference type="NCBI Taxonomy" id="678932"/>
    <lineage>
        <taxon>Bacteria</taxon>
        <taxon>Bacillati</taxon>
        <taxon>Actinomycetota</taxon>
        <taxon>Actinomycetes</taxon>
        <taxon>Micrococcales</taxon>
        <taxon>Micrococcaceae</taxon>
        <taxon>Auritidibacter</taxon>
    </lineage>
</organism>